<gene>
    <name evidence="1" type="ORF">PMAYCL1PPCAC_03472</name>
</gene>
<evidence type="ECO:0000313" key="1">
    <source>
        <dbReference type="EMBL" id="GMR33277.1"/>
    </source>
</evidence>
<protein>
    <submittedName>
        <fullName evidence="1">Uncharacterized protein</fullName>
    </submittedName>
</protein>
<dbReference type="EMBL" id="BTRK01000001">
    <property type="protein sequence ID" value="GMR33277.1"/>
    <property type="molecule type" value="Genomic_DNA"/>
</dbReference>
<feature type="non-terminal residue" evidence="1">
    <location>
        <position position="100"/>
    </location>
</feature>
<comment type="caution">
    <text evidence="1">The sequence shown here is derived from an EMBL/GenBank/DDBJ whole genome shotgun (WGS) entry which is preliminary data.</text>
</comment>
<proteinExistence type="predicted"/>
<evidence type="ECO:0000313" key="2">
    <source>
        <dbReference type="Proteomes" id="UP001328107"/>
    </source>
</evidence>
<dbReference type="Proteomes" id="UP001328107">
    <property type="component" value="Unassembled WGS sequence"/>
</dbReference>
<sequence>GSGWSRDRVGTLEAPILIRRRRALGAGRSITTWSSWGAIIAVLSRSTWSALDSGRRGTAAAACGLVGGHELVRWFGARGEGVVSRLTSYTTTSGDGGVDL</sequence>
<organism evidence="1 2">
    <name type="scientific">Pristionchus mayeri</name>
    <dbReference type="NCBI Taxonomy" id="1317129"/>
    <lineage>
        <taxon>Eukaryota</taxon>
        <taxon>Metazoa</taxon>
        <taxon>Ecdysozoa</taxon>
        <taxon>Nematoda</taxon>
        <taxon>Chromadorea</taxon>
        <taxon>Rhabditida</taxon>
        <taxon>Rhabditina</taxon>
        <taxon>Diplogasteromorpha</taxon>
        <taxon>Diplogasteroidea</taxon>
        <taxon>Neodiplogasteridae</taxon>
        <taxon>Pristionchus</taxon>
    </lineage>
</organism>
<dbReference type="AlphaFoldDB" id="A0AAN4Z2D1"/>
<accession>A0AAN4Z2D1</accession>
<feature type="non-terminal residue" evidence="1">
    <location>
        <position position="1"/>
    </location>
</feature>
<reference evidence="2" key="1">
    <citation type="submission" date="2022-10" db="EMBL/GenBank/DDBJ databases">
        <title>Genome assembly of Pristionchus species.</title>
        <authorList>
            <person name="Yoshida K."/>
            <person name="Sommer R.J."/>
        </authorList>
    </citation>
    <scope>NUCLEOTIDE SEQUENCE [LARGE SCALE GENOMIC DNA]</scope>
    <source>
        <strain evidence="2">RS5460</strain>
    </source>
</reference>
<keyword evidence="2" id="KW-1185">Reference proteome</keyword>
<name>A0AAN4Z2D1_9BILA</name>